<dbReference type="GO" id="GO:0016740">
    <property type="term" value="F:transferase activity"/>
    <property type="evidence" value="ECO:0007669"/>
    <property type="project" value="UniProtKB-KW"/>
</dbReference>
<proteinExistence type="inferred from homology"/>
<reference evidence="6" key="1">
    <citation type="journal article" date="2020" name="bioRxiv">
        <title>Comparative genomics of Chlamydomonas.</title>
        <authorList>
            <person name="Craig R.J."/>
            <person name="Hasan A.R."/>
            <person name="Ness R.W."/>
            <person name="Keightley P.D."/>
        </authorList>
    </citation>
    <scope>NUCLEOTIDE SEQUENCE</scope>
    <source>
        <strain evidence="6">CCAP 11/70</strain>
    </source>
</reference>
<protein>
    <recommendedName>
        <fullName evidence="5">Glycosyl transferase CAP10 domain-containing protein</fullName>
    </recommendedName>
</protein>
<dbReference type="InterPro" id="IPR051091">
    <property type="entry name" value="O-Glucosyltr/Glycosyltrsf_90"/>
</dbReference>
<keyword evidence="2" id="KW-0808">Transferase</keyword>
<evidence type="ECO:0000256" key="1">
    <source>
        <dbReference type="ARBA" id="ARBA00010118"/>
    </source>
</evidence>
<dbReference type="OrthoDB" id="541052at2759"/>
<comment type="similarity">
    <text evidence="1">Belongs to the glycosyltransferase 90 family.</text>
</comment>
<keyword evidence="7" id="KW-1185">Reference proteome</keyword>
<feature type="signal peptide" evidence="4">
    <location>
        <begin position="1"/>
        <end position="20"/>
    </location>
</feature>
<dbReference type="PANTHER" id="PTHR12203:SF35">
    <property type="entry name" value="PROTEIN O-GLUCOSYLTRANSFERASE 1"/>
    <property type="match status" value="1"/>
</dbReference>
<comment type="caution">
    <text evidence="6">The sequence shown here is derived from an EMBL/GenBank/DDBJ whole genome shotgun (WGS) entry which is preliminary data.</text>
</comment>
<feature type="domain" description="Glycosyl transferase CAP10" evidence="5">
    <location>
        <begin position="124"/>
        <end position="392"/>
    </location>
</feature>
<evidence type="ECO:0000256" key="3">
    <source>
        <dbReference type="SAM" id="MobiDB-lite"/>
    </source>
</evidence>
<dbReference type="EMBL" id="JAEHOE010000196">
    <property type="protein sequence ID" value="KAG2482932.1"/>
    <property type="molecule type" value="Genomic_DNA"/>
</dbReference>
<dbReference type="InterPro" id="IPR006598">
    <property type="entry name" value="CAP10"/>
</dbReference>
<dbReference type="PANTHER" id="PTHR12203">
    <property type="entry name" value="KDEL LYS-ASP-GLU-LEU CONTAINING - RELATED"/>
    <property type="match status" value="1"/>
</dbReference>
<evidence type="ECO:0000259" key="5">
    <source>
        <dbReference type="SMART" id="SM00672"/>
    </source>
</evidence>
<gene>
    <name evidence="6" type="ORF">HYH03_018157</name>
</gene>
<feature type="region of interest" description="Disordered" evidence="3">
    <location>
        <begin position="142"/>
        <end position="164"/>
    </location>
</feature>
<accession>A0A835XH17</accession>
<evidence type="ECO:0000313" key="6">
    <source>
        <dbReference type="EMBL" id="KAG2482932.1"/>
    </source>
</evidence>
<dbReference type="SMART" id="SM00672">
    <property type="entry name" value="CAP10"/>
    <property type="match status" value="1"/>
</dbReference>
<keyword evidence="4" id="KW-0732">Signal</keyword>
<evidence type="ECO:0000256" key="4">
    <source>
        <dbReference type="SAM" id="SignalP"/>
    </source>
</evidence>
<dbReference type="Pfam" id="PF05686">
    <property type="entry name" value="Glyco_transf_90"/>
    <property type="match status" value="1"/>
</dbReference>
<evidence type="ECO:0000256" key="2">
    <source>
        <dbReference type="ARBA" id="ARBA00022679"/>
    </source>
</evidence>
<evidence type="ECO:0000313" key="7">
    <source>
        <dbReference type="Proteomes" id="UP000612055"/>
    </source>
</evidence>
<name>A0A835XH17_9CHLO</name>
<organism evidence="6 7">
    <name type="scientific">Edaphochlamys debaryana</name>
    <dbReference type="NCBI Taxonomy" id="47281"/>
    <lineage>
        <taxon>Eukaryota</taxon>
        <taxon>Viridiplantae</taxon>
        <taxon>Chlorophyta</taxon>
        <taxon>core chlorophytes</taxon>
        <taxon>Chlorophyceae</taxon>
        <taxon>CS clade</taxon>
        <taxon>Chlamydomonadales</taxon>
        <taxon>Chlamydomonadales incertae sedis</taxon>
        <taxon>Edaphochlamys</taxon>
    </lineage>
</organism>
<sequence length="476" mass="53892">MRRSCLSVLVLSFFVTLRTGAPSNISLWEHCSRFRVYLPGIHEDLLPWQDAEGISEDLIDRTTRLWGIGGKKRGNGLPLLIKGGKLYVLQGAERSIKDIWPWQAYNVIAYAYALQRLVERWGPQLPDVEFVLETADVPSTDLRGGAGAGGAKAAADEPASPWGTPHGRLPVMRHCKTAESADIAVPIFHFYQHDFDHSFLERIDHINKAHPWEQRNTRAFAAGSNYVREQDAVSTQRHWDGVQHGTKVEEVRKGFMHYVMDELRHPNITYANSTVPMWSWAANKMAIHVDGISCSSRVHQLLALGTVVLREQSGYFSFYDKLLTKFIHYVPFWRHRPREVEWAYNWVVAHDAAARTMAQRGQDFVRTYLNAAAIECFWALLWEEYARLQRFRPGYRRGPGGGGEREVPAMPVAEWIAKQEGIHMDFWATKSIAAIGSHLCLLPRPGEAGSPWDTGREGKPPLTCPPDRRVGCGCMP</sequence>
<feature type="chain" id="PRO_5032834775" description="Glycosyl transferase CAP10 domain-containing protein" evidence="4">
    <location>
        <begin position="21"/>
        <end position="476"/>
    </location>
</feature>
<dbReference type="Proteomes" id="UP000612055">
    <property type="component" value="Unassembled WGS sequence"/>
</dbReference>
<dbReference type="AlphaFoldDB" id="A0A835XH17"/>